<dbReference type="STRING" id="1121955.SAMN02745146_1090"/>
<accession>A0A1M6CBD0</accession>
<feature type="chain" id="PRO_5012816255" description="GDSL-like Lipase/Acylhydrolase" evidence="1">
    <location>
        <begin position="28"/>
        <end position="469"/>
    </location>
</feature>
<dbReference type="Proteomes" id="UP000184418">
    <property type="component" value="Unassembled WGS sequence"/>
</dbReference>
<feature type="signal peptide" evidence="1">
    <location>
        <begin position="1"/>
        <end position="27"/>
    </location>
</feature>
<proteinExistence type="predicted"/>
<keyword evidence="3" id="KW-1185">Reference proteome</keyword>
<keyword evidence="1" id="KW-0732">Signal</keyword>
<organism evidence="2 3">
    <name type="scientific">Hymenobacter daecheongensis DSM 21074</name>
    <dbReference type="NCBI Taxonomy" id="1121955"/>
    <lineage>
        <taxon>Bacteria</taxon>
        <taxon>Pseudomonadati</taxon>
        <taxon>Bacteroidota</taxon>
        <taxon>Cytophagia</taxon>
        <taxon>Cytophagales</taxon>
        <taxon>Hymenobacteraceae</taxon>
        <taxon>Hymenobacter</taxon>
    </lineage>
</organism>
<dbReference type="PROSITE" id="PS51257">
    <property type="entry name" value="PROKAR_LIPOPROTEIN"/>
    <property type="match status" value="1"/>
</dbReference>
<name>A0A1M6CBD0_9BACT</name>
<evidence type="ECO:0000313" key="3">
    <source>
        <dbReference type="Proteomes" id="UP000184418"/>
    </source>
</evidence>
<evidence type="ECO:0000313" key="2">
    <source>
        <dbReference type="EMBL" id="SHI58028.1"/>
    </source>
</evidence>
<evidence type="ECO:0008006" key="4">
    <source>
        <dbReference type="Google" id="ProtNLM"/>
    </source>
</evidence>
<protein>
    <recommendedName>
        <fullName evidence="4">GDSL-like Lipase/Acylhydrolase</fullName>
    </recommendedName>
</protein>
<sequence length="469" mass="49841">MFSVRLPFSSAAARVASSALLSTLALAGCSPEQTPPAPAAGKADFSRHVAIGDNYLAGFSDGGLTASSQQYSIAALLDQQFALVSGQPSTFTQPLFAPGTGTSFLLPRGFDANGVLLTSRTAAGRVARGSFINANACGGRDTTFLYLRATNQLPQNLAVPFLRLTQIELAGLGNEANLQRIDQFNPFLERLLPAADNRTYLQAVTDGTANATFFTLFVGLGDVLPYILSGGECTTSNPNSAAIALMKTNVKKLLDKASDNGRRPGVISLAPQPVNQLPLLGRGSVVRVQAMVNATDTIYVQAPNAAGVVVVRPMAASNDYILPTGLAQFGKPQLVTLPNGSQVTVRYGLSKRNPIKRVDVLDSGEYGRVNQAVTTINEELVRLAKLYKLPIVGSDINVYDQIFKNIAVNGVVYTAEPGKGNFYSLDQYSLTPRGNAIMANAMLREINRVYGASVPLLDPNTLPTTARQQ</sequence>
<gene>
    <name evidence="2" type="ORF">SAMN02745146_1090</name>
</gene>
<dbReference type="AlphaFoldDB" id="A0A1M6CBD0"/>
<evidence type="ECO:0000256" key="1">
    <source>
        <dbReference type="SAM" id="SignalP"/>
    </source>
</evidence>
<reference evidence="2 3" key="1">
    <citation type="submission" date="2016-11" db="EMBL/GenBank/DDBJ databases">
        <authorList>
            <person name="Jaros S."/>
            <person name="Januszkiewicz K."/>
            <person name="Wedrychowicz H."/>
        </authorList>
    </citation>
    <scope>NUCLEOTIDE SEQUENCE [LARGE SCALE GENOMIC DNA]</scope>
    <source>
        <strain evidence="2 3">DSM 21074</strain>
    </source>
</reference>
<dbReference type="EMBL" id="FQYN01000002">
    <property type="protein sequence ID" value="SHI58028.1"/>
    <property type="molecule type" value="Genomic_DNA"/>
</dbReference>